<dbReference type="Proteomes" id="UP000315700">
    <property type="component" value="Chromosome"/>
</dbReference>
<dbReference type="KEGG" id="ccos:Pan44_41380"/>
<dbReference type="InParanoid" id="A0A517SIX5"/>
<dbReference type="RefSeq" id="WP_197453509.1">
    <property type="nucleotide sequence ID" value="NZ_CP036271.1"/>
</dbReference>
<dbReference type="EMBL" id="CP036271">
    <property type="protein sequence ID" value="QDT56088.1"/>
    <property type="molecule type" value="Genomic_DNA"/>
</dbReference>
<dbReference type="SUPFAM" id="SSF46626">
    <property type="entry name" value="Cytochrome c"/>
    <property type="match status" value="1"/>
</dbReference>
<dbReference type="Gene3D" id="2.120.10.30">
    <property type="entry name" value="TolB, C-terminal domain"/>
    <property type="match status" value="1"/>
</dbReference>
<dbReference type="NCBIfam" id="TIGR02604">
    <property type="entry name" value="Piru_Ver_Nterm"/>
    <property type="match status" value="1"/>
</dbReference>
<evidence type="ECO:0000256" key="1">
    <source>
        <dbReference type="ARBA" id="ARBA00022617"/>
    </source>
</evidence>
<gene>
    <name evidence="7" type="ORF">Pan44_41380</name>
</gene>
<dbReference type="Pfam" id="PF13442">
    <property type="entry name" value="Cytochrome_CBB3"/>
    <property type="match status" value="1"/>
</dbReference>
<evidence type="ECO:0000313" key="7">
    <source>
        <dbReference type="EMBL" id="QDT56088.1"/>
    </source>
</evidence>
<evidence type="ECO:0000256" key="2">
    <source>
        <dbReference type="ARBA" id="ARBA00022723"/>
    </source>
</evidence>
<evidence type="ECO:0000256" key="3">
    <source>
        <dbReference type="ARBA" id="ARBA00023004"/>
    </source>
</evidence>
<dbReference type="Gene3D" id="1.10.760.10">
    <property type="entry name" value="Cytochrome c-like domain"/>
    <property type="match status" value="1"/>
</dbReference>
<dbReference type="InterPro" id="IPR009056">
    <property type="entry name" value="Cyt_c-like_dom"/>
</dbReference>
<dbReference type="PROSITE" id="PS51007">
    <property type="entry name" value="CYTC"/>
    <property type="match status" value="1"/>
</dbReference>
<keyword evidence="3 4" id="KW-0408">Iron</keyword>
<dbReference type="InterPro" id="IPR013428">
    <property type="entry name" value="Membrane-bound_put_N"/>
</dbReference>
<dbReference type="GO" id="GO:0020037">
    <property type="term" value="F:heme binding"/>
    <property type="evidence" value="ECO:0007669"/>
    <property type="project" value="InterPro"/>
</dbReference>
<dbReference type="NCBIfam" id="TIGR02603">
    <property type="entry name" value="CxxCH_TIGR02603"/>
    <property type="match status" value="1"/>
</dbReference>
<dbReference type="InterPro" id="IPR011042">
    <property type="entry name" value="6-blade_b-propeller_TolB-like"/>
</dbReference>
<dbReference type="InterPro" id="IPR055557">
    <property type="entry name" value="DUF7133"/>
</dbReference>
<dbReference type="InterPro" id="IPR011989">
    <property type="entry name" value="ARM-like"/>
</dbReference>
<keyword evidence="8" id="KW-1185">Reference proteome</keyword>
<dbReference type="GO" id="GO:0009055">
    <property type="term" value="F:electron transfer activity"/>
    <property type="evidence" value="ECO:0007669"/>
    <property type="project" value="InterPro"/>
</dbReference>
<feature type="domain" description="Cytochrome c" evidence="6">
    <location>
        <begin position="932"/>
        <end position="1065"/>
    </location>
</feature>
<keyword evidence="5" id="KW-0732">Signal</keyword>
<feature type="chain" id="PRO_5022074675" evidence="5">
    <location>
        <begin position="22"/>
        <end position="1066"/>
    </location>
</feature>
<keyword evidence="1 4" id="KW-0349">Heme</keyword>
<evidence type="ECO:0000256" key="4">
    <source>
        <dbReference type="PROSITE-ProRule" id="PRU00433"/>
    </source>
</evidence>
<dbReference type="InterPro" id="IPR036909">
    <property type="entry name" value="Cyt_c-like_dom_sf"/>
</dbReference>
<dbReference type="PANTHER" id="PTHR33546">
    <property type="entry name" value="LARGE, MULTIFUNCTIONAL SECRETED PROTEIN-RELATED"/>
    <property type="match status" value="1"/>
</dbReference>
<organism evidence="7 8">
    <name type="scientific">Caulifigura coniformis</name>
    <dbReference type="NCBI Taxonomy" id="2527983"/>
    <lineage>
        <taxon>Bacteria</taxon>
        <taxon>Pseudomonadati</taxon>
        <taxon>Planctomycetota</taxon>
        <taxon>Planctomycetia</taxon>
        <taxon>Planctomycetales</taxon>
        <taxon>Planctomycetaceae</taxon>
        <taxon>Caulifigura</taxon>
    </lineage>
</organism>
<dbReference type="Gene3D" id="1.25.10.10">
    <property type="entry name" value="Leucine-rich Repeat Variant"/>
    <property type="match status" value="1"/>
</dbReference>
<evidence type="ECO:0000256" key="5">
    <source>
        <dbReference type="SAM" id="SignalP"/>
    </source>
</evidence>
<proteinExistence type="predicted"/>
<feature type="signal peptide" evidence="5">
    <location>
        <begin position="1"/>
        <end position="21"/>
    </location>
</feature>
<dbReference type="GO" id="GO:0046872">
    <property type="term" value="F:metal ion binding"/>
    <property type="evidence" value="ECO:0007669"/>
    <property type="project" value="UniProtKB-KW"/>
</dbReference>
<dbReference type="InterPro" id="IPR013427">
    <property type="entry name" value="Haem-bd_dom_put"/>
</dbReference>
<evidence type="ECO:0000259" key="6">
    <source>
        <dbReference type="PROSITE" id="PS51007"/>
    </source>
</evidence>
<sequence precursor="true">MRPVAVVVACVALTLSLFALAAPPSPPKAETGKPAATPAAVPPAIVADKTRIDPVTVDPAANPEKIDRIPGLTPDQAKKTLAIQKGFDMQLAASEPNVADPVDAAFDEAGRMYVAEFKSYPYSEEIRIPQQPTAIGKHNACLVRRLEDKDGDGVFETSTVFADGLSWVMSVACYDGGVFVLAPPHLYYIKDTNGDGVADEKKIVLTGFSRYNVQAAANNLKWTLDNRICGAGGPNGGDLVWNGVPIGPLRGQDFIFDPKAILGTPPAEAKSATPEKPYRPEWFERIAGAVQFGNSFDDFGNRFVSSNSDHIRQEVFPLSAANRTAGFTPSQMIRSIATEGPAAPVFRTSPPEPWRIVRTKRRIADPKTLARLSESERSVTGGFFTSATGVTIYRGDAYPPEFSGNVFVGDVGGNLIHRKTLAPNGAALVATRADQNIEFVTSTDTWFRPVNFVNGPDGCLYVLDMYRETIEHPYSIPEDIKAHLDLESGSEWGRVWRLAPPGFKEPKIANLGKLSSAELVPFLAHKNAWHRQTASRLLTERQDKSVVAAIRTLLNETKSDVGLVHALATLNSLASLKPADVSHVLDVAFASNQPQVAAFAVQVGGIVASHPEIAEKYLALSVDADHLSSFAPFRFRLSIAIAEWPTDRFIPAFLTLSQGIDGKKELSDALMSSVVDRAGATASAVLAELSRKPEQPKTSGLAALSDQLISLAATRGSDDLTKLLNSLVENKLPADRMSKAIRASLVGLRQRGLSLVDLLAREDLGPEAKAVITGELENAARIAAESDAKPAARSQAFQLLAMGDPNSLLGVAEEALTPQTPSSLQTVIAKAVADSAGDKSAEWMVSHWSSAAPALRVEFLEGLMRSPSRTKILLAAVESGAVKAVELPADRREQLRIHPDASIRELASKLFEAASADRLKIVAEYEPALEKGDAERGLAIFKKTCAQCHKVGNDGFLVGPQLVSVKNKSPRDLLLAVLDPNREALPQFMNYTVATDDGRIFTGILVSETDSSVTLRRAEGKEDVIPREQIEILKSTGQSLMPVGLEKDLSAQDVADVIAWIKALEG</sequence>
<dbReference type="InterPro" id="IPR011041">
    <property type="entry name" value="Quinoprot_gluc/sorb_DH_b-prop"/>
</dbReference>
<reference evidence="7 8" key="1">
    <citation type="submission" date="2019-02" db="EMBL/GenBank/DDBJ databases">
        <title>Deep-cultivation of Planctomycetes and their phenomic and genomic characterization uncovers novel biology.</title>
        <authorList>
            <person name="Wiegand S."/>
            <person name="Jogler M."/>
            <person name="Boedeker C."/>
            <person name="Pinto D."/>
            <person name="Vollmers J."/>
            <person name="Rivas-Marin E."/>
            <person name="Kohn T."/>
            <person name="Peeters S.H."/>
            <person name="Heuer A."/>
            <person name="Rast P."/>
            <person name="Oberbeckmann S."/>
            <person name="Bunk B."/>
            <person name="Jeske O."/>
            <person name="Meyerdierks A."/>
            <person name="Storesund J.E."/>
            <person name="Kallscheuer N."/>
            <person name="Luecker S."/>
            <person name="Lage O.M."/>
            <person name="Pohl T."/>
            <person name="Merkel B.J."/>
            <person name="Hornburger P."/>
            <person name="Mueller R.-W."/>
            <person name="Bruemmer F."/>
            <person name="Labrenz M."/>
            <person name="Spormann A.M."/>
            <person name="Op den Camp H."/>
            <person name="Overmann J."/>
            <person name="Amann R."/>
            <person name="Jetten M.S.M."/>
            <person name="Mascher T."/>
            <person name="Medema M.H."/>
            <person name="Devos D.P."/>
            <person name="Kaster A.-K."/>
            <person name="Ovreas L."/>
            <person name="Rohde M."/>
            <person name="Galperin M.Y."/>
            <person name="Jogler C."/>
        </authorList>
    </citation>
    <scope>NUCLEOTIDE SEQUENCE [LARGE SCALE GENOMIC DNA]</scope>
    <source>
        <strain evidence="7 8">Pan44</strain>
    </source>
</reference>
<dbReference type="Pfam" id="PF23500">
    <property type="entry name" value="DUF7133"/>
    <property type="match status" value="1"/>
</dbReference>
<protein>
    <submittedName>
        <fullName evidence="7">Cytochrome c</fullName>
    </submittedName>
</protein>
<keyword evidence="2 4" id="KW-0479">Metal-binding</keyword>
<dbReference type="SUPFAM" id="SSF50952">
    <property type="entry name" value="Soluble quinoprotein glucose dehydrogenase"/>
    <property type="match status" value="1"/>
</dbReference>
<name>A0A517SIX5_9PLAN</name>
<dbReference type="AlphaFoldDB" id="A0A517SIX5"/>
<accession>A0A517SIX5</accession>
<dbReference type="PANTHER" id="PTHR33546:SF1">
    <property type="entry name" value="LARGE, MULTIFUNCTIONAL SECRETED PROTEIN"/>
    <property type="match status" value="1"/>
</dbReference>
<evidence type="ECO:0000313" key="8">
    <source>
        <dbReference type="Proteomes" id="UP000315700"/>
    </source>
</evidence>